<protein>
    <submittedName>
        <fullName evidence="1">Uncharacterized protein</fullName>
    </submittedName>
</protein>
<sequence length="43" mass="5098">MEIFFNIFHKPSGKINKTNDLKPRSLVLPIMLPKQINIFKKEE</sequence>
<keyword evidence="2" id="KW-1185">Reference proteome</keyword>
<organism evidence="1 2">
    <name type="scientific">Ignavibacterium album (strain DSM 19864 / JCM 16511 / NBRC 101810 / Mat9-16)</name>
    <dbReference type="NCBI Taxonomy" id="945713"/>
    <lineage>
        <taxon>Bacteria</taxon>
        <taxon>Pseudomonadati</taxon>
        <taxon>Ignavibacteriota</taxon>
        <taxon>Ignavibacteria</taxon>
        <taxon>Ignavibacteriales</taxon>
        <taxon>Ignavibacteriaceae</taxon>
        <taxon>Ignavibacterium</taxon>
    </lineage>
</organism>
<name>I0AKM8_IGNAJ</name>
<gene>
    <name evidence="1" type="ordered locus">IALB_1828</name>
</gene>
<dbReference type="AlphaFoldDB" id="I0AKM8"/>
<reference evidence="1 2" key="1">
    <citation type="journal article" date="2012" name="Front. Microbiol.">
        <title>Complete genome of Ignavibacterium album, a metabolically versatile, flagellated, facultative anaerobe from the phylum Chlorobi.</title>
        <authorList>
            <person name="Liu Z."/>
            <person name="Frigaard N.-U."/>
            <person name="Vogl K."/>
            <person name="Iino T."/>
            <person name="Ohkuma M."/>
            <person name="Overmann J."/>
            <person name="Bryant D.A."/>
        </authorList>
    </citation>
    <scope>NUCLEOTIDE SEQUENCE [LARGE SCALE GENOMIC DNA]</scope>
    <source>
        <strain evidence="2">DSM 19864 / JCM 16511 / NBRC 101810 / Mat9-16</strain>
    </source>
</reference>
<dbReference type="HOGENOM" id="CLU_3234667_0_0_10"/>
<dbReference type="EMBL" id="CP003418">
    <property type="protein sequence ID" value="AFH49535.1"/>
    <property type="molecule type" value="Genomic_DNA"/>
</dbReference>
<proteinExistence type="predicted"/>
<dbReference type="STRING" id="945713.IALB_1828"/>
<evidence type="ECO:0000313" key="2">
    <source>
        <dbReference type="Proteomes" id="UP000007394"/>
    </source>
</evidence>
<dbReference type="Proteomes" id="UP000007394">
    <property type="component" value="Chromosome"/>
</dbReference>
<accession>I0AKM8</accession>
<dbReference type="KEGG" id="ial:IALB_1828"/>
<evidence type="ECO:0000313" key="1">
    <source>
        <dbReference type="EMBL" id="AFH49535.1"/>
    </source>
</evidence>